<dbReference type="EMBL" id="CP001344">
    <property type="protein sequence ID" value="ACL42834.1"/>
    <property type="molecule type" value="Genomic_DNA"/>
</dbReference>
<dbReference type="InterPro" id="IPR000639">
    <property type="entry name" value="Epox_hydrolase-like"/>
</dbReference>
<dbReference type="Pfam" id="PF00561">
    <property type="entry name" value="Abhydrolase_1"/>
    <property type="match status" value="1"/>
</dbReference>
<evidence type="ECO:0000313" key="2">
    <source>
        <dbReference type="EMBL" id="ACL42834.1"/>
    </source>
</evidence>
<proteinExistence type="predicted"/>
<evidence type="ECO:0000259" key="1">
    <source>
        <dbReference type="Pfam" id="PF00561"/>
    </source>
</evidence>
<dbReference type="SUPFAM" id="SSF53474">
    <property type="entry name" value="alpha/beta-Hydrolases"/>
    <property type="match status" value="1"/>
</dbReference>
<sequence>MAIFAFKQEEGASASASVRPQSSGSTTPAEVIPVPSWRDRLGYERNWFWRGWQTRYTYLRPADLDRRQAPPLILLHGFGASIGHWRHNLSVLAQSHPVYALDMLGFGASQKVIAPYSIQFWVEQVYHFWKAFIGRPVVLIGNSIGSLVCLAAAAQYPEMVAGIAMLSLPDTSIREEMLPATVRPIVAAIEGLFTSPLLLKALFYYVRRPKIVRPWAAIAYANSVAVTDELVEILVGPAQEKGAAGAFAAIIKAMTSRGFGPKVKAVLPGLDIPILLIWGQQDRMIPPLLGRQFANYNPRVKLVELEEAGHCPHDEVPDRVNAEILTWLAASGLD</sequence>
<dbReference type="GO" id="GO:0016787">
    <property type="term" value="F:hydrolase activity"/>
    <property type="evidence" value="ECO:0007669"/>
    <property type="project" value="UniProtKB-KW"/>
</dbReference>
<gene>
    <name evidence="2" type="ordered locus">Cyan7425_0442</name>
</gene>
<dbReference type="PANTHER" id="PTHR46438">
    <property type="entry name" value="ALPHA/BETA-HYDROLASES SUPERFAMILY PROTEIN"/>
    <property type="match status" value="1"/>
</dbReference>
<dbReference type="eggNOG" id="COG2267">
    <property type="taxonomic scope" value="Bacteria"/>
</dbReference>
<dbReference type="PRINTS" id="PR00412">
    <property type="entry name" value="EPOXHYDRLASE"/>
</dbReference>
<dbReference type="HOGENOM" id="CLU_020336_13_4_3"/>
<dbReference type="InterPro" id="IPR000073">
    <property type="entry name" value="AB_hydrolase_1"/>
</dbReference>
<dbReference type="Gene3D" id="3.40.50.1820">
    <property type="entry name" value="alpha/beta hydrolase"/>
    <property type="match status" value="1"/>
</dbReference>
<protein>
    <submittedName>
        <fullName evidence="2">Alpha/beta hydrolase fold protein</fullName>
    </submittedName>
</protein>
<dbReference type="KEGG" id="cyn:Cyan7425_0442"/>
<dbReference type="InterPro" id="IPR029058">
    <property type="entry name" value="AB_hydrolase_fold"/>
</dbReference>
<dbReference type="PRINTS" id="PR00111">
    <property type="entry name" value="ABHYDROLASE"/>
</dbReference>
<accession>B8HT37</accession>
<keyword evidence="2" id="KW-0378">Hydrolase</keyword>
<name>B8HT37_CYAP4</name>
<organism evidence="2">
    <name type="scientific">Cyanothece sp. (strain PCC 7425 / ATCC 29141)</name>
    <dbReference type="NCBI Taxonomy" id="395961"/>
    <lineage>
        <taxon>Bacteria</taxon>
        <taxon>Bacillati</taxon>
        <taxon>Cyanobacteriota</taxon>
        <taxon>Cyanophyceae</taxon>
        <taxon>Gomontiellales</taxon>
        <taxon>Cyanothecaceae</taxon>
        <taxon>Cyanothece</taxon>
    </lineage>
</organism>
<dbReference type="PANTHER" id="PTHR46438:SF2">
    <property type="entry name" value="ALPHA_BETA-HYDROLASES SUPERFAMILY PROTEIN"/>
    <property type="match status" value="1"/>
</dbReference>
<reference evidence="2" key="1">
    <citation type="submission" date="2009-01" db="EMBL/GenBank/DDBJ databases">
        <title>Complete sequence of chromosome Cyanothece sp. PCC 7425.</title>
        <authorList>
            <consortium name="US DOE Joint Genome Institute"/>
            <person name="Lucas S."/>
            <person name="Copeland A."/>
            <person name="Lapidus A."/>
            <person name="Glavina del Rio T."/>
            <person name="Dalin E."/>
            <person name="Tice H."/>
            <person name="Bruce D."/>
            <person name="Goodwin L."/>
            <person name="Pitluck S."/>
            <person name="Sims D."/>
            <person name="Meineke L."/>
            <person name="Brettin T."/>
            <person name="Detter J.C."/>
            <person name="Han C."/>
            <person name="Larimer F."/>
            <person name="Land M."/>
            <person name="Hauser L."/>
            <person name="Kyrpides N."/>
            <person name="Ovchinnikova G."/>
            <person name="Liberton M."/>
            <person name="Stoeckel J."/>
            <person name="Banerjee A."/>
            <person name="Singh A."/>
            <person name="Page L."/>
            <person name="Sato H."/>
            <person name="Zhao L."/>
            <person name="Sherman L."/>
            <person name="Pakrasi H."/>
            <person name="Richardson P."/>
        </authorList>
    </citation>
    <scope>NUCLEOTIDE SEQUENCE</scope>
    <source>
        <strain evidence="2">PCC 7425</strain>
    </source>
</reference>
<dbReference type="STRING" id="395961.Cyan7425_0442"/>
<dbReference type="AlphaFoldDB" id="B8HT37"/>
<feature type="domain" description="AB hydrolase-1" evidence="1">
    <location>
        <begin position="70"/>
        <end position="315"/>
    </location>
</feature>